<accession>A0A0F8XS63</accession>
<organism evidence="1">
    <name type="scientific">marine sediment metagenome</name>
    <dbReference type="NCBI Taxonomy" id="412755"/>
    <lineage>
        <taxon>unclassified sequences</taxon>
        <taxon>metagenomes</taxon>
        <taxon>ecological metagenomes</taxon>
    </lineage>
</organism>
<comment type="caution">
    <text evidence="1">The sequence shown here is derived from an EMBL/GenBank/DDBJ whole genome shotgun (WGS) entry which is preliminary data.</text>
</comment>
<dbReference type="EMBL" id="LAZR01057562">
    <property type="protein sequence ID" value="KKK71808.1"/>
    <property type="molecule type" value="Genomic_DNA"/>
</dbReference>
<evidence type="ECO:0000313" key="1">
    <source>
        <dbReference type="EMBL" id="KKK71808.1"/>
    </source>
</evidence>
<name>A0A0F8XS63_9ZZZZ</name>
<gene>
    <name evidence="1" type="ORF">LCGC14_2910220</name>
</gene>
<proteinExistence type="predicted"/>
<reference evidence="1" key="1">
    <citation type="journal article" date="2015" name="Nature">
        <title>Complex archaea that bridge the gap between prokaryotes and eukaryotes.</title>
        <authorList>
            <person name="Spang A."/>
            <person name="Saw J.H."/>
            <person name="Jorgensen S.L."/>
            <person name="Zaremba-Niedzwiedzka K."/>
            <person name="Martijn J."/>
            <person name="Lind A.E."/>
            <person name="van Eijk R."/>
            <person name="Schleper C."/>
            <person name="Guy L."/>
            <person name="Ettema T.J."/>
        </authorList>
    </citation>
    <scope>NUCLEOTIDE SEQUENCE</scope>
</reference>
<dbReference type="AlphaFoldDB" id="A0A0F8XS63"/>
<sequence>MAIEKRKARIIDVDEGTDLTIYNRNRNSATASTVLSVENPPVAGGATSYNETQAAGANITETTQLDSVVLGSAGLGGAASGSGGSAAGRFEFVLDQNQQYAFIIESLDASDNIHTIDLSWYEHTSLH</sequence>
<protein>
    <submittedName>
        <fullName evidence="1">Uncharacterized protein</fullName>
    </submittedName>
</protein>